<comment type="caution">
    <text evidence="1">The sequence shown here is derived from an EMBL/GenBank/DDBJ whole genome shotgun (WGS) entry which is preliminary data.</text>
</comment>
<evidence type="ECO:0000313" key="1">
    <source>
        <dbReference type="EMBL" id="GBN01976.1"/>
    </source>
</evidence>
<evidence type="ECO:0000313" key="2">
    <source>
        <dbReference type="Proteomes" id="UP000499080"/>
    </source>
</evidence>
<name>A0A4Y2KJQ2_ARAVE</name>
<proteinExistence type="predicted"/>
<organism evidence="1 2">
    <name type="scientific">Araneus ventricosus</name>
    <name type="common">Orbweaver spider</name>
    <name type="synonym">Epeira ventricosa</name>
    <dbReference type="NCBI Taxonomy" id="182803"/>
    <lineage>
        <taxon>Eukaryota</taxon>
        <taxon>Metazoa</taxon>
        <taxon>Ecdysozoa</taxon>
        <taxon>Arthropoda</taxon>
        <taxon>Chelicerata</taxon>
        <taxon>Arachnida</taxon>
        <taxon>Araneae</taxon>
        <taxon>Araneomorphae</taxon>
        <taxon>Entelegynae</taxon>
        <taxon>Araneoidea</taxon>
        <taxon>Araneidae</taxon>
        <taxon>Araneus</taxon>
    </lineage>
</organism>
<gene>
    <name evidence="1" type="ORF">AVEN_253960_1</name>
</gene>
<protein>
    <submittedName>
        <fullName evidence="1">Uncharacterized protein</fullName>
    </submittedName>
</protein>
<dbReference type="EMBL" id="BGPR01195001">
    <property type="protein sequence ID" value="GBN01976.1"/>
    <property type="molecule type" value="Genomic_DNA"/>
</dbReference>
<reference evidence="1 2" key="1">
    <citation type="journal article" date="2019" name="Sci. Rep.">
        <title>Orb-weaving spider Araneus ventricosus genome elucidates the spidroin gene catalogue.</title>
        <authorList>
            <person name="Kono N."/>
            <person name="Nakamura H."/>
            <person name="Ohtoshi R."/>
            <person name="Moran D.A.P."/>
            <person name="Shinohara A."/>
            <person name="Yoshida Y."/>
            <person name="Fujiwara M."/>
            <person name="Mori M."/>
            <person name="Tomita M."/>
            <person name="Arakawa K."/>
        </authorList>
    </citation>
    <scope>NUCLEOTIDE SEQUENCE [LARGE SCALE GENOMIC DNA]</scope>
</reference>
<feature type="non-terminal residue" evidence="1">
    <location>
        <position position="37"/>
    </location>
</feature>
<sequence>MNILEDLFRILDDPAVLDMHTTNSSVLSIMVSYIKAF</sequence>
<keyword evidence="2" id="KW-1185">Reference proteome</keyword>
<accession>A0A4Y2KJQ2</accession>
<dbReference type="AlphaFoldDB" id="A0A4Y2KJQ2"/>
<dbReference type="Proteomes" id="UP000499080">
    <property type="component" value="Unassembled WGS sequence"/>
</dbReference>